<dbReference type="InterPro" id="IPR006119">
    <property type="entry name" value="Resolv_N"/>
</dbReference>
<dbReference type="Pfam" id="PF13408">
    <property type="entry name" value="Zn_ribbon_recom"/>
    <property type="match status" value="1"/>
</dbReference>
<dbReference type="CDD" id="cd03768">
    <property type="entry name" value="SR_ResInv"/>
    <property type="match status" value="1"/>
</dbReference>
<organism evidence="3 4">
    <name type="scientific">Acetatifactor muris</name>
    <dbReference type="NCBI Taxonomy" id="879566"/>
    <lineage>
        <taxon>Bacteria</taxon>
        <taxon>Bacillati</taxon>
        <taxon>Bacillota</taxon>
        <taxon>Clostridia</taxon>
        <taxon>Lachnospirales</taxon>
        <taxon>Lachnospiraceae</taxon>
        <taxon>Acetatifactor</taxon>
    </lineage>
</organism>
<dbReference type="RefSeq" id="WP_172455101.1">
    <property type="nucleotide sequence ID" value="NZ_CANRXC010000006.1"/>
</dbReference>
<evidence type="ECO:0000259" key="1">
    <source>
        <dbReference type="PROSITE" id="PS51736"/>
    </source>
</evidence>
<dbReference type="Pfam" id="PF00239">
    <property type="entry name" value="Resolvase"/>
    <property type="match status" value="1"/>
</dbReference>
<protein>
    <submittedName>
        <fullName evidence="3">DNA-invertase hin</fullName>
    </submittedName>
</protein>
<sequence>MAIILYARKSVERENSISCETQLDYCRSVIKPDEQNEKVLTFVDNGFSGGNINRDGFQKMMKLVRQDKVSKVIVYKLDRMSRSLADFVNILQEFKAHNVEFVSSQESFDTSSPYGELIVKILMVFAEFERTSTINRVTQAYAHRSEMGFYMGGRQPYGFELIPAVIHNIKTKKLNPIPDQAAQVRYIFEVYAQENVSLRRLQDILIAEGKNPLNGSAWTTAKLSTLLKNPIYVRSDCDVYDYYDRHGVQMISDAALFTGEYGAQLYGHTKHDPGNPDWSDMKLVLLTHSGIVDSDIWLKCQRKLEKNKQITNSYSNPTSWLAGKVICEKCGHTMTTIKGKINKAGEMRRYFSCTGKSHKKLCTGPKVSIYAEDLENMVYDCISEKLSDLTETSHSASKAHVGEINDCKLKIKSIEKEERQLLDTMLAGGFNEDLLTLANQKASQLKRDRLALYERMEELKSLRSETNTVIDLAKSWKTADYERKKAVAMIMIHQIRICENGSTKIIWNL</sequence>
<dbReference type="AlphaFoldDB" id="A0A2K4ZH38"/>
<dbReference type="SMART" id="SM00857">
    <property type="entry name" value="Resolvase"/>
    <property type="match status" value="1"/>
</dbReference>
<reference evidence="3 4" key="1">
    <citation type="submission" date="2018-01" db="EMBL/GenBank/DDBJ databases">
        <authorList>
            <person name="Gaut B.S."/>
            <person name="Morton B.R."/>
            <person name="Clegg M.T."/>
            <person name="Duvall M.R."/>
        </authorList>
    </citation>
    <scope>NUCLEOTIDE SEQUENCE [LARGE SCALE GENOMIC DNA]</scope>
    <source>
        <strain evidence="3">GP69</strain>
    </source>
</reference>
<dbReference type="InterPro" id="IPR050639">
    <property type="entry name" value="SSR_resolvase"/>
</dbReference>
<dbReference type="PANTHER" id="PTHR30461">
    <property type="entry name" value="DNA-INVERTASE FROM LAMBDOID PROPHAGE"/>
    <property type="match status" value="1"/>
</dbReference>
<dbReference type="PROSITE" id="PS51737">
    <property type="entry name" value="RECOMBINASE_DNA_BIND"/>
    <property type="match status" value="1"/>
</dbReference>
<dbReference type="InterPro" id="IPR025827">
    <property type="entry name" value="Zn_ribbon_recom_dom"/>
</dbReference>
<dbReference type="InterPro" id="IPR011109">
    <property type="entry name" value="DNA_bind_recombinase_dom"/>
</dbReference>
<dbReference type="InterPro" id="IPR036162">
    <property type="entry name" value="Resolvase-like_N_sf"/>
</dbReference>
<evidence type="ECO:0000313" key="3">
    <source>
        <dbReference type="EMBL" id="SOY29779.1"/>
    </source>
</evidence>
<dbReference type="Proteomes" id="UP000236311">
    <property type="component" value="Unassembled WGS sequence"/>
</dbReference>
<dbReference type="Gene3D" id="3.40.50.1390">
    <property type="entry name" value="Resolvase, N-terminal catalytic domain"/>
    <property type="match status" value="1"/>
</dbReference>
<gene>
    <name evidence="3" type="primary">hin_2</name>
    <name evidence="3" type="ORF">AMURIS_02500</name>
</gene>
<dbReference type="GO" id="GO:0003677">
    <property type="term" value="F:DNA binding"/>
    <property type="evidence" value="ECO:0007669"/>
    <property type="project" value="InterPro"/>
</dbReference>
<dbReference type="Gene3D" id="3.90.1750.20">
    <property type="entry name" value="Putative Large Serine Recombinase, Chain B, Domain 2"/>
    <property type="match status" value="1"/>
</dbReference>
<dbReference type="EMBL" id="OFSM01000011">
    <property type="protein sequence ID" value="SOY29779.1"/>
    <property type="molecule type" value="Genomic_DNA"/>
</dbReference>
<feature type="domain" description="Recombinase" evidence="2">
    <location>
        <begin position="156"/>
        <end position="310"/>
    </location>
</feature>
<proteinExistence type="predicted"/>
<dbReference type="PANTHER" id="PTHR30461:SF23">
    <property type="entry name" value="DNA RECOMBINASE-RELATED"/>
    <property type="match status" value="1"/>
</dbReference>
<dbReference type="InterPro" id="IPR038109">
    <property type="entry name" value="DNA_bind_recomb_sf"/>
</dbReference>
<feature type="domain" description="Resolvase/invertase-type recombinase catalytic" evidence="1">
    <location>
        <begin position="2"/>
        <end position="148"/>
    </location>
</feature>
<name>A0A2K4ZH38_9FIRM</name>
<accession>A0A2K4ZH38</accession>
<keyword evidence="4" id="KW-1185">Reference proteome</keyword>
<dbReference type="PROSITE" id="PS51736">
    <property type="entry name" value="RECOMBINASES_3"/>
    <property type="match status" value="1"/>
</dbReference>
<dbReference type="SUPFAM" id="SSF53041">
    <property type="entry name" value="Resolvase-like"/>
    <property type="match status" value="1"/>
</dbReference>
<dbReference type="GO" id="GO:0000150">
    <property type="term" value="F:DNA strand exchange activity"/>
    <property type="evidence" value="ECO:0007669"/>
    <property type="project" value="InterPro"/>
</dbReference>
<evidence type="ECO:0000313" key="4">
    <source>
        <dbReference type="Proteomes" id="UP000236311"/>
    </source>
</evidence>
<evidence type="ECO:0000259" key="2">
    <source>
        <dbReference type="PROSITE" id="PS51737"/>
    </source>
</evidence>
<dbReference type="Pfam" id="PF07508">
    <property type="entry name" value="Recombinase"/>
    <property type="match status" value="1"/>
</dbReference>